<name>A0A5B2V2D3_9HYPH</name>
<dbReference type="Pfam" id="PF08281">
    <property type="entry name" value="Sigma70_r4_2"/>
    <property type="match status" value="1"/>
</dbReference>
<evidence type="ECO:0000256" key="2">
    <source>
        <dbReference type="ARBA" id="ARBA00023015"/>
    </source>
</evidence>
<dbReference type="PANTHER" id="PTHR43133:SF25">
    <property type="entry name" value="RNA POLYMERASE SIGMA FACTOR RFAY-RELATED"/>
    <property type="match status" value="1"/>
</dbReference>
<dbReference type="Gene3D" id="1.10.10.10">
    <property type="entry name" value="Winged helix-like DNA-binding domain superfamily/Winged helix DNA-binding domain"/>
    <property type="match status" value="1"/>
</dbReference>
<dbReference type="InterPro" id="IPR013324">
    <property type="entry name" value="RNA_pol_sigma_r3/r4-like"/>
</dbReference>
<proteinExistence type="inferred from homology"/>
<keyword evidence="2" id="KW-0805">Transcription regulation</keyword>
<organism evidence="7 8">
    <name type="scientific">Salinarimonas soli</name>
    <dbReference type="NCBI Taxonomy" id="1638099"/>
    <lineage>
        <taxon>Bacteria</taxon>
        <taxon>Pseudomonadati</taxon>
        <taxon>Pseudomonadota</taxon>
        <taxon>Alphaproteobacteria</taxon>
        <taxon>Hyphomicrobiales</taxon>
        <taxon>Salinarimonadaceae</taxon>
        <taxon>Salinarimonas</taxon>
    </lineage>
</organism>
<comment type="caution">
    <text evidence="7">The sequence shown here is derived from an EMBL/GenBank/DDBJ whole genome shotgun (WGS) entry which is preliminary data.</text>
</comment>
<dbReference type="NCBIfam" id="TIGR02937">
    <property type="entry name" value="sigma70-ECF"/>
    <property type="match status" value="1"/>
</dbReference>
<sequence length="193" mass="21103">MHLNLSRLDRLRRAHPAPTRDVDLRDELVAFLPSLRAFAISLCGNPDVADDLVQDTVERAWRARDRFEPGTNVHAWLFTILRNAFLSRCRKAGREIDDPEGIHAGRIATPAAQEAWLDLADLRRALAELSVELREAILLVGAEGLSYQEAAEIMGCPLGTAKSRVCRARAHLAAILGVVPIEEVGPGTALCAA</sequence>
<evidence type="ECO:0000313" key="8">
    <source>
        <dbReference type="Proteomes" id="UP000323142"/>
    </source>
</evidence>
<keyword evidence="4" id="KW-0804">Transcription</keyword>
<reference evidence="7 8" key="2">
    <citation type="submission" date="2019-09" db="EMBL/GenBank/DDBJ databases">
        <authorList>
            <person name="Jin C."/>
        </authorList>
    </citation>
    <scope>NUCLEOTIDE SEQUENCE [LARGE SCALE GENOMIC DNA]</scope>
    <source>
        <strain evidence="7 8">BN140002</strain>
    </source>
</reference>
<dbReference type="GO" id="GO:0003677">
    <property type="term" value="F:DNA binding"/>
    <property type="evidence" value="ECO:0007669"/>
    <property type="project" value="InterPro"/>
</dbReference>
<dbReference type="SUPFAM" id="SSF88946">
    <property type="entry name" value="Sigma2 domain of RNA polymerase sigma factors"/>
    <property type="match status" value="1"/>
</dbReference>
<feature type="domain" description="RNA polymerase sigma-70 region 2" evidence="5">
    <location>
        <begin position="30"/>
        <end position="94"/>
    </location>
</feature>
<reference evidence="7 8" key="1">
    <citation type="submission" date="2019-09" db="EMBL/GenBank/DDBJ databases">
        <title>Salinarimonas rosea gen. nov., sp. nov., a new member of the a-2 subgroup of the Proteobacteria.</title>
        <authorList>
            <person name="Liu J."/>
        </authorList>
    </citation>
    <scope>NUCLEOTIDE SEQUENCE [LARGE SCALE GENOMIC DNA]</scope>
    <source>
        <strain evidence="7 8">BN140002</strain>
    </source>
</reference>
<keyword evidence="3" id="KW-0731">Sigma factor</keyword>
<dbReference type="Proteomes" id="UP000323142">
    <property type="component" value="Unassembled WGS sequence"/>
</dbReference>
<evidence type="ECO:0000256" key="1">
    <source>
        <dbReference type="ARBA" id="ARBA00010641"/>
    </source>
</evidence>
<dbReference type="InterPro" id="IPR039425">
    <property type="entry name" value="RNA_pol_sigma-70-like"/>
</dbReference>
<dbReference type="InterPro" id="IPR014284">
    <property type="entry name" value="RNA_pol_sigma-70_dom"/>
</dbReference>
<evidence type="ECO:0000259" key="6">
    <source>
        <dbReference type="Pfam" id="PF08281"/>
    </source>
</evidence>
<comment type="similarity">
    <text evidence="1">Belongs to the sigma-70 factor family. ECF subfamily.</text>
</comment>
<evidence type="ECO:0000259" key="5">
    <source>
        <dbReference type="Pfam" id="PF04542"/>
    </source>
</evidence>
<dbReference type="CDD" id="cd06171">
    <property type="entry name" value="Sigma70_r4"/>
    <property type="match status" value="1"/>
</dbReference>
<dbReference type="GO" id="GO:0016987">
    <property type="term" value="F:sigma factor activity"/>
    <property type="evidence" value="ECO:0007669"/>
    <property type="project" value="UniProtKB-KW"/>
</dbReference>
<dbReference type="InterPro" id="IPR036388">
    <property type="entry name" value="WH-like_DNA-bd_sf"/>
</dbReference>
<accession>A0A5B2V2D3</accession>
<dbReference type="InterPro" id="IPR007627">
    <property type="entry name" value="RNA_pol_sigma70_r2"/>
</dbReference>
<evidence type="ECO:0000256" key="3">
    <source>
        <dbReference type="ARBA" id="ARBA00023082"/>
    </source>
</evidence>
<dbReference type="InterPro" id="IPR013249">
    <property type="entry name" value="RNA_pol_sigma70_r4_t2"/>
</dbReference>
<dbReference type="Pfam" id="PF04542">
    <property type="entry name" value="Sigma70_r2"/>
    <property type="match status" value="1"/>
</dbReference>
<dbReference type="InterPro" id="IPR013325">
    <property type="entry name" value="RNA_pol_sigma_r2"/>
</dbReference>
<dbReference type="EMBL" id="VUOA01000056">
    <property type="protein sequence ID" value="KAA2233154.1"/>
    <property type="molecule type" value="Genomic_DNA"/>
</dbReference>
<evidence type="ECO:0000256" key="4">
    <source>
        <dbReference type="ARBA" id="ARBA00023163"/>
    </source>
</evidence>
<dbReference type="OrthoDB" id="9803470at2"/>
<keyword evidence="8" id="KW-1185">Reference proteome</keyword>
<dbReference type="PANTHER" id="PTHR43133">
    <property type="entry name" value="RNA POLYMERASE ECF-TYPE SIGMA FACTO"/>
    <property type="match status" value="1"/>
</dbReference>
<dbReference type="SUPFAM" id="SSF88659">
    <property type="entry name" value="Sigma3 and sigma4 domains of RNA polymerase sigma factors"/>
    <property type="match status" value="1"/>
</dbReference>
<dbReference type="AlphaFoldDB" id="A0A5B2V2D3"/>
<evidence type="ECO:0000313" key="7">
    <source>
        <dbReference type="EMBL" id="KAA2233154.1"/>
    </source>
</evidence>
<protein>
    <submittedName>
        <fullName evidence="7">Sigma-70 family RNA polymerase sigma factor</fullName>
    </submittedName>
</protein>
<gene>
    <name evidence="7" type="ORF">F0L46_24880</name>
</gene>
<dbReference type="Gene3D" id="1.10.1740.10">
    <property type="match status" value="1"/>
</dbReference>
<feature type="domain" description="RNA polymerase sigma factor 70 region 4 type 2" evidence="6">
    <location>
        <begin position="121"/>
        <end position="172"/>
    </location>
</feature>
<dbReference type="GO" id="GO:0006352">
    <property type="term" value="P:DNA-templated transcription initiation"/>
    <property type="evidence" value="ECO:0007669"/>
    <property type="project" value="InterPro"/>
</dbReference>